<keyword evidence="1" id="KW-0677">Repeat</keyword>
<evidence type="ECO:0008006" key="5">
    <source>
        <dbReference type="Google" id="ProtNLM"/>
    </source>
</evidence>
<dbReference type="AlphaFoldDB" id="A0A1R2B2U2"/>
<dbReference type="Gene3D" id="2.20.110.10">
    <property type="entry name" value="Histone H3 K4-specific methyltransferase SET7/9 N-terminal domain"/>
    <property type="match status" value="2"/>
</dbReference>
<evidence type="ECO:0000256" key="1">
    <source>
        <dbReference type="ARBA" id="ARBA00022737"/>
    </source>
</evidence>
<name>A0A1R2B2U2_9CILI</name>
<dbReference type="OrthoDB" id="270720at2759"/>
<reference evidence="3 4" key="1">
    <citation type="submission" date="2016-11" db="EMBL/GenBank/DDBJ databases">
        <title>The macronuclear genome of Stentor coeruleus: a giant cell with tiny introns.</title>
        <authorList>
            <person name="Slabodnick M."/>
            <person name="Ruby J.G."/>
            <person name="Reiff S.B."/>
            <person name="Swart E.C."/>
            <person name="Gosai S."/>
            <person name="Prabakaran S."/>
            <person name="Witkowska E."/>
            <person name="Larue G.E."/>
            <person name="Fisher S."/>
            <person name="Freeman R.M."/>
            <person name="Gunawardena J."/>
            <person name="Chu W."/>
            <person name="Stover N.A."/>
            <person name="Gregory B.D."/>
            <person name="Nowacki M."/>
            <person name="Derisi J."/>
            <person name="Roy S.W."/>
            <person name="Marshall W.F."/>
            <person name="Sood P."/>
        </authorList>
    </citation>
    <scope>NUCLEOTIDE SEQUENCE [LARGE SCALE GENOMIC DNA]</scope>
    <source>
        <strain evidence="3">WM001</strain>
    </source>
</reference>
<dbReference type="SUPFAM" id="SSF82185">
    <property type="entry name" value="Histone H3 K4-specific methyltransferase SET7/9 N-terminal domain"/>
    <property type="match status" value="1"/>
</dbReference>
<dbReference type="GO" id="GO:0005829">
    <property type="term" value="C:cytosol"/>
    <property type="evidence" value="ECO:0007669"/>
    <property type="project" value="TreeGrafter"/>
</dbReference>
<proteinExistence type="predicted"/>
<dbReference type="PANTHER" id="PTHR43215">
    <property type="entry name" value="RADIAL SPOKE HEAD 1 HOMOLOG"/>
    <property type="match status" value="1"/>
</dbReference>
<feature type="region of interest" description="Disordered" evidence="2">
    <location>
        <begin position="180"/>
        <end position="204"/>
    </location>
</feature>
<dbReference type="InterPro" id="IPR003409">
    <property type="entry name" value="MORN"/>
</dbReference>
<gene>
    <name evidence="3" type="ORF">SteCoe_30977</name>
</gene>
<evidence type="ECO:0000313" key="4">
    <source>
        <dbReference type="Proteomes" id="UP000187209"/>
    </source>
</evidence>
<evidence type="ECO:0000313" key="3">
    <source>
        <dbReference type="EMBL" id="OMJ70940.1"/>
    </source>
</evidence>
<dbReference type="EMBL" id="MPUH01001039">
    <property type="protein sequence ID" value="OMJ70940.1"/>
    <property type="molecule type" value="Genomic_DNA"/>
</dbReference>
<organism evidence="3 4">
    <name type="scientific">Stentor coeruleus</name>
    <dbReference type="NCBI Taxonomy" id="5963"/>
    <lineage>
        <taxon>Eukaryota</taxon>
        <taxon>Sar</taxon>
        <taxon>Alveolata</taxon>
        <taxon>Ciliophora</taxon>
        <taxon>Postciliodesmatophora</taxon>
        <taxon>Heterotrichea</taxon>
        <taxon>Heterotrichida</taxon>
        <taxon>Stentoridae</taxon>
        <taxon>Stentor</taxon>
    </lineage>
</organism>
<sequence>MGNNNQKQSKVYENCVDSHRKIKKNLSFSGIKNIVQSSYFSCLCSKNEEYTVTESSPRFYNPQRDLASLSRGYLARKLRSQIYKEYKIVNNIKNFESKESNMKYVSTENTLDKDFKLKTQMIKDPSYNLYDTVNYEDVESLDQSSESPPNTYSIPYILLSPFKNPLNQYCELKNNRKELDHSEESFDEDDENQETSIEKTDKHGLKTDNDSIYYGELKDGIPNGQGIEKWSDGKFYEGQYINGLRTGQGVFIWPDQSYYKGDFIDNDMEGFGIFKWGNGNLYEGTWKKSKMHGQGKYIWSDKNIYVGGYENGLKHGDGVFIWPDGKQMRGTWREGKIQAKNH</sequence>
<dbReference type="Pfam" id="PF02493">
    <property type="entry name" value="MORN"/>
    <property type="match status" value="5"/>
</dbReference>
<dbReference type="SMART" id="SM00698">
    <property type="entry name" value="MORN"/>
    <property type="match status" value="5"/>
</dbReference>
<dbReference type="Proteomes" id="UP000187209">
    <property type="component" value="Unassembled WGS sequence"/>
</dbReference>
<protein>
    <recommendedName>
        <fullName evidence="5">MORN repeat protein</fullName>
    </recommendedName>
</protein>
<accession>A0A1R2B2U2</accession>
<dbReference type="PANTHER" id="PTHR43215:SF14">
    <property type="entry name" value="RADIAL SPOKE HEAD 1 HOMOLOG"/>
    <property type="match status" value="1"/>
</dbReference>
<keyword evidence="4" id="KW-1185">Reference proteome</keyword>
<evidence type="ECO:0000256" key="2">
    <source>
        <dbReference type="SAM" id="MobiDB-lite"/>
    </source>
</evidence>
<comment type="caution">
    <text evidence="3">The sequence shown here is derived from an EMBL/GenBank/DDBJ whole genome shotgun (WGS) entry which is preliminary data.</text>
</comment>